<comment type="pathway">
    <text evidence="1">Lipid metabolism.</text>
</comment>
<dbReference type="GO" id="GO:0003841">
    <property type="term" value="F:1-acylglycerol-3-phosphate O-acyltransferase activity"/>
    <property type="evidence" value="ECO:0007669"/>
    <property type="project" value="TreeGrafter"/>
</dbReference>
<feature type="transmembrane region" description="Helical" evidence="4">
    <location>
        <begin position="47"/>
        <end position="68"/>
    </location>
</feature>
<evidence type="ECO:0000256" key="3">
    <source>
        <dbReference type="ARBA" id="ARBA00023315"/>
    </source>
</evidence>
<protein>
    <submittedName>
        <fullName evidence="6">1-acyl-sn-glycerol-3-phosphate acyltransferase</fullName>
    </submittedName>
</protein>
<keyword evidence="4" id="KW-0812">Transmembrane</keyword>
<evidence type="ECO:0000313" key="7">
    <source>
        <dbReference type="Proteomes" id="UP000182108"/>
    </source>
</evidence>
<dbReference type="SMART" id="SM00563">
    <property type="entry name" value="PlsC"/>
    <property type="match status" value="1"/>
</dbReference>
<evidence type="ECO:0000256" key="4">
    <source>
        <dbReference type="SAM" id="Phobius"/>
    </source>
</evidence>
<evidence type="ECO:0000256" key="2">
    <source>
        <dbReference type="ARBA" id="ARBA00022679"/>
    </source>
</evidence>
<dbReference type="AlphaFoldDB" id="A0A0K6ISH5"/>
<dbReference type="Proteomes" id="UP000182108">
    <property type="component" value="Unassembled WGS sequence"/>
</dbReference>
<keyword evidence="4" id="KW-1133">Transmembrane helix</keyword>
<evidence type="ECO:0000259" key="5">
    <source>
        <dbReference type="SMART" id="SM00563"/>
    </source>
</evidence>
<keyword evidence="7" id="KW-1185">Reference proteome</keyword>
<accession>A0A0K6ISH5</accession>
<reference evidence="7" key="1">
    <citation type="submission" date="2015-08" db="EMBL/GenBank/DDBJ databases">
        <authorList>
            <person name="Babu N.S."/>
            <person name="Beckwith C.J."/>
            <person name="Beseler K.G."/>
            <person name="Brison A."/>
            <person name="Carone J.V."/>
            <person name="Caskin T.P."/>
            <person name="Diamond M."/>
            <person name="Durham M.E."/>
            <person name="Foxe J.M."/>
            <person name="Go M."/>
            <person name="Henderson B.A."/>
            <person name="Jones I.B."/>
            <person name="McGettigan J.A."/>
            <person name="Micheletti S.J."/>
            <person name="Nasrallah M.E."/>
            <person name="Ortiz D."/>
            <person name="Piller C.R."/>
            <person name="Privatt S.R."/>
            <person name="Schneider S.L."/>
            <person name="Sharp S."/>
            <person name="Smith T.C."/>
            <person name="Stanton J.D."/>
            <person name="Ullery H.E."/>
            <person name="Wilson R.J."/>
            <person name="Serrano M.G."/>
            <person name="Buck G."/>
            <person name="Lee V."/>
            <person name="Wang Y."/>
            <person name="Carvalho R."/>
            <person name="Voegtly L."/>
            <person name="Shi R."/>
            <person name="Duckworth R."/>
            <person name="Johnson A."/>
            <person name="Loviza R."/>
            <person name="Walstead R."/>
            <person name="Shah Z."/>
            <person name="Kiflezghi M."/>
            <person name="Wade K."/>
            <person name="Ball S.L."/>
            <person name="Bradley K.W."/>
            <person name="Asai D.J."/>
            <person name="Bowman C.A."/>
            <person name="Russell D.A."/>
            <person name="Pope W.H."/>
            <person name="Jacobs-Sera D."/>
            <person name="Hendrix R.W."/>
            <person name="Hatfull G.F."/>
        </authorList>
    </citation>
    <scope>NUCLEOTIDE SEQUENCE [LARGE SCALE GENOMIC DNA]</scope>
    <source>
        <strain evidence="7">JCM 19170</strain>
    </source>
</reference>
<dbReference type="OrthoDB" id="9812274at2"/>
<evidence type="ECO:0000256" key="1">
    <source>
        <dbReference type="ARBA" id="ARBA00005189"/>
    </source>
</evidence>
<dbReference type="Pfam" id="PF01553">
    <property type="entry name" value="Acyltransferase"/>
    <property type="match status" value="1"/>
</dbReference>
<dbReference type="GO" id="GO:0006654">
    <property type="term" value="P:phosphatidic acid biosynthetic process"/>
    <property type="evidence" value="ECO:0007669"/>
    <property type="project" value="TreeGrafter"/>
</dbReference>
<feature type="domain" description="Phospholipid/glycerol acyltransferase" evidence="5">
    <location>
        <begin position="79"/>
        <end position="193"/>
    </location>
</feature>
<proteinExistence type="predicted"/>
<evidence type="ECO:0000313" key="6">
    <source>
        <dbReference type="EMBL" id="CUB06029.1"/>
    </source>
</evidence>
<dbReference type="CDD" id="cd07989">
    <property type="entry name" value="LPLAT_AGPAT-like"/>
    <property type="match status" value="1"/>
</dbReference>
<keyword evidence="2 6" id="KW-0808">Transferase</keyword>
<dbReference type="RefSeq" id="WP_055422959.1">
    <property type="nucleotide sequence ID" value="NZ_CYHH01000002.1"/>
</dbReference>
<gene>
    <name evidence="6" type="ORF">Ga0061068_102253</name>
</gene>
<sequence>MSPRRAPLSAWIRSILFVVLMTLVTVPYSLVTVAVRPLPPLPRHRIVSFWAKITAFLIWHVLGIRWRVEGRENIPARPCVFLAKHQSAWETLVLEAILPRLVFVLKKELLRIPFIGWGLASCSMIAIDRNDRRGALQQVIEQGKERLAQGFSVLIFPEGTRVAPGHTRRYLAGGAALAVSAGVPVVPIAHNAGEFWPKGAFVKIPGEVLVSIGPPIDPQGKSVDEVNRLAAQWIEAEMRRRFPWHYGDGDVTAGVRA</sequence>
<dbReference type="PANTHER" id="PTHR10434:SF40">
    <property type="entry name" value="1-ACYL-SN-GLYCEROL-3-PHOSPHATE ACYLTRANSFERASE"/>
    <property type="match status" value="1"/>
</dbReference>
<feature type="transmembrane region" description="Helical" evidence="4">
    <location>
        <begin position="12"/>
        <end position="35"/>
    </location>
</feature>
<keyword evidence="3 6" id="KW-0012">Acyltransferase</keyword>
<dbReference type="InterPro" id="IPR002123">
    <property type="entry name" value="Plipid/glycerol_acylTrfase"/>
</dbReference>
<dbReference type="PANTHER" id="PTHR10434">
    <property type="entry name" value="1-ACYL-SN-GLYCEROL-3-PHOSPHATE ACYLTRANSFERASE"/>
    <property type="match status" value="1"/>
</dbReference>
<dbReference type="EMBL" id="CYHH01000002">
    <property type="protein sequence ID" value="CUB06029.1"/>
    <property type="molecule type" value="Genomic_DNA"/>
</dbReference>
<organism evidence="6 7">
    <name type="scientific">Tepidiphilus thermophilus</name>
    <dbReference type="NCBI Taxonomy" id="876478"/>
    <lineage>
        <taxon>Bacteria</taxon>
        <taxon>Pseudomonadati</taxon>
        <taxon>Pseudomonadota</taxon>
        <taxon>Hydrogenophilia</taxon>
        <taxon>Hydrogenophilales</taxon>
        <taxon>Hydrogenophilaceae</taxon>
        <taxon>Tepidiphilus</taxon>
    </lineage>
</organism>
<dbReference type="SUPFAM" id="SSF69593">
    <property type="entry name" value="Glycerol-3-phosphate (1)-acyltransferase"/>
    <property type="match status" value="1"/>
</dbReference>
<keyword evidence="4" id="KW-0472">Membrane</keyword>
<name>A0A0K6ISH5_9PROT</name>